<protein>
    <submittedName>
        <fullName evidence="2">Uncharacterized protein</fullName>
    </submittedName>
</protein>
<evidence type="ECO:0000313" key="2">
    <source>
        <dbReference type="EMBL" id="QEO08951.1"/>
    </source>
</evidence>
<evidence type="ECO:0000313" key="3">
    <source>
        <dbReference type="Proteomes" id="UP000322159"/>
    </source>
</evidence>
<dbReference type="RefSeq" id="WP_149324382.1">
    <property type="nucleotide sequence ID" value="NZ_CP043504.1"/>
</dbReference>
<dbReference type="AlphaFoldDB" id="A0A5C1Y5B2"/>
<dbReference type="Proteomes" id="UP000322159">
    <property type="component" value="Chromosome"/>
</dbReference>
<reference evidence="2 3" key="1">
    <citation type="submission" date="2019-09" db="EMBL/GenBank/DDBJ databases">
        <title>Genome sequencing of strain KACC 19322.</title>
        <authorList>
            <person name="Heo J."/>
            <person name="Kim S.-J."/>
            <person name="Kim J.-S."/>
            <person name="Hong S.-B."/>
            <person name="Kwon S.-W."/>
        </authorList>
    </citation>
    <scope>NUCLEOTIDE SEQUENCE [LARGE SCALE GENOMIC DNA]</scope>
    <source>
        <strain evidence="2 3">KACC 19322</strain>
    </source>
</reference>
<feature type="compositionally biased region" description="Basic and acidic residues" evidence="1">
    <location>
        <begin position="96"/>
        <end position="106"/>
    </location>
</feature>
<proteinExistence type="predicted"/>
<organism evidence="2 3">
    <name type="scientific">Protaetiibacter larvae</name>
    <dbReference type="NCBI Taxonomy" id="2592654"/>
    <lineage>
        <taxon>Bacteria</taxon>
        <taxon>Bacillati</taxon>
        <taxon>Actinomycetota</taxon>
        <taxon>Actinomycetes</taxon>
        <taxon>Micrococcales</taxon>
        <taxon>Microbacteriaceae</taxon>
        <taxon>Protaetiibacter</taxon>
    </lineage>
</organism>
<name>A0A5C1Y5B2_9MICO</name>
<dbReference type="EMBL" id="CP043504">
    <property type="protein sequence ID" value="QEO08951.1"/>
    <property type="molecule type" value="Genomic_DNA"/>
</dbReference>
<gene>
    <name evidence="2" type="ORF">FLP23_02320</name>
</gene>
<sequence length="106" mass="11413">MPWWVWVLCTTAAVALVALAQWRGWIELRGVDRGRGSGGGPFGIMDEVFHPTRHEAQQDLARQTVLPAPAPTPGDPPAELDAGRIRIVLSESAGTDTRDASRGSAR</sequence>
<dbReference type="KEGG" id="lyk:FLP23_02320"/>
<evidence type="ECO:0000256" key="1">
    <source>
        <dbReference type="SAM" id="MobiDB-lite"/>
    </source>
</evidence>
<keyword evidence="3" id="KW-1185">Reference proteome</keyword>
<feature type="region of interest" description="Disordered" evidence="1">
    <location>
        <begin position="67"/>
        <end position="106"/>
    </location>
</feature>
<accession>A0A5C1Y5B2</accession>